<evidence type="ECO:0000313" key="1">
    <source>
        <dbReference type="EMBL" id="QHT04347.1"/>
    </source>
</evidence>
<proteinExistence type="predicted"/>
<sequence length="94" mass="10982">MNTKHVKKIIPLLKSCYGKNKLINVIDCECINKCNMEYVIPHHRYSPMKYYTNLKCELTDSKQKLGDCNCTDRCSAKHNDLELLYELELSNLPN</sequence>
<dbReference type="EMBL" id="MN739427">
    <property type="protein sequence ID" value="QHT04347.1"/>
    <property type="molecule type" value="Genomic_DNA"/>
</dbReference>
<protein>
    <submittedName>
        <fullName evidence="1">Uncharacterized protein</fullName>
    </submittedName>
</protein>
<organism evidence="1">
    <name type="scientific">viral metagenome</name>
    <dbReference type="NCBI Taxonomy" id="1070528"/>
    <lineage>
        <taxon>unclassified sequences</taxon>
        <taxon>metagenomes</taxon>
        <taxon>organismal metagenomes</taxon>
    </lineage>
</organism>
<name>A0A6C0CJI1_9ZZZZ</name>
<accession>A0A6C0CJI1</accession>
<dbReference type="AlphaFoldDB" id="A0A6C0CJI1"/>
<reference evidence="1" key="1">
    <citation type="journal article" date="2020" name="Nature">
        <title>Giant virus diversity and host interactions through global metagenomics.</title>
        <authorList>
            <person name="Schulz F."/>
            <person name="Roux S."/>
            <person name="Paez-Espino D."/>
            <person name="Jungbluth S."/>
            <person name="Walsh D.A."/>
            <person name="Denef V.J."/>
            <person name="McMahon K.D."/>
            <person name="Konstantinidis K.T."/>
            <person name="Eloe-Fadrosh E.A."/>
            <person name="Kyrpides N.C."/>
            <person name="Woyke T."/>
        </authorList>
    </citation>
    <scope>NUCLEOTIDE SEQUENCE</scope>
    <source>
        <strain evidence="1">GVMAG-M-3300021185-45</strain>
    </source>
</reference>